<keyword evidence="1" id="KW-1133">Transmembrane helix</keyword>
<proteinExistence type="predicted"/>
<organism evidence="2 3">
    <name type="scientific">Candidatus Abyssobacteria bacterium SURF_17</name>
    <dbReference type="NCBI Taxonomy" id="2093361"/>
    <lineage>
        <taxon>Bacteria</taxon>
        <taxon>Pseudomonadati</taxon>
        <taxon>Candidatus Hydrogenedentota</taxon>
        <taxon>Candidatus Abyssobacteria</taxon>
    </lineage>
</organism>
<feature type="transmembrane region" description="Helical" evidence="1">
    <location>
        <begin position="88"/>
        <end position="108"/>
    </location>
</feature>
<reference evidence="2 3" key="1">
    <citation type="journal article" date="2017" name="ISME J.">
        <title>Energy and carbon metabolisms in a deep terrestrial subsurface fluid microbial community.</title>
        <authorList>
            <person name="Momper L."/>
            <person name="Jungbluth S.P."/>
            <person name="Lee M.D."/>
            <person name="Amend J.P."/>
        </authorList>
    </citation>
    <scope>NUCLEOTIDE SEQUENCE [LARGE SCALE GENOMIC DNA]</scope>
    <source>
        <strain evidence="2">SURF_17</strain>
    </source>
</reference>
<gene>
    <name evidence="2" type="ORF">C4532_19285</name>
</gene>
<evidence type="ECO:0000313" key="3">
    <source>
        <dbReference type="Proteomes" id="UP000285961"/>
    </source>
</evidence>
<accession>A0A419ENZ6</accession>
<name>A0A419ENZ6_9BACT</name>
<evidence type="ECO:0000256" key="1">
    <source>
        <dbReference type="SAM" id="Phobius"/>
    </source>
</evidence>
<dbReference type="Proteomes" id="UP000285961">
    <property type="component" value="Unassembled WGS sequence"/>
</dbReference>
<dbReference type="AlphaFoldDB" id="A0A419ENZ6"/>
<dbReference type="EMBL" id="QZKI01000140">
    <property type="protein sequence ID" value="RJP64437.1"/>
    <property type="molecule type" value="Genomic_DNA"/>
</dbReference>
<sequence length="114" mass="12349">MAYCQSCGRYVGDYSAYRHSIPGKGDAVLCYRCKRWVDRHPGQSTVPSKQPFIAPERKRVRTFANIYVVSSLGVFAFGGVLALTGKGVVPGVICLLAGVSLFFIGVGMKKAQKS</sequence>
<evidence type="ECO:0000313" key="2">
    <source>
        <dbReference type="EMBL" id="RJP64437.1"/>
    </source>
</evidence>
<keyword evidence="1" id="KW-0812">Transmembrane</keyword>
<protein>
    <submittedName>
        <fullName evidence="2">Uncharacterized protein</fullName>
    </submittedName>
</protein>
<comment type="caution">
    <text evidence="2">The sequence shown here is derived from an EMBL/GenBank/DDBJ whole genome shotgun (WGS) entry which is preliminary data.</text>
</comment>
<keyword evidence="1" id="KW-0472">Membrane</keyword>
<feature type="transmembrane region" description="Helical" evidence="1">
    <location>
        <begin position="63"/>
        <end position="82"/>
    </location>
</feature>